<dbReference type="STRING" id="688867.SAMN05660236_5669"/>
<feature type="transmembrane region" description="Helical" evidence="1">
    <location>
        <begin position="5"/>
        <end position="22"/>
    </location>
</feature>
<dbReference type="AlphaFoldDB" id="A0A1T5MKH5"/>
<sequence length="108" mass="12276">MMNTIVTVLVIAAVIVVLYILFKIFKLITRLLLIAIFLVIAYLTNPGLEKHQQAVEKKAERTNTKLRGRNVSLSDFKIFSLTKISNDDHDKVVGAGLFTKVWIFRTLD</sequence>
<organism evidence="2 3">
    <name type="scientific">Ohtaekwangia koreensis</name>
    <dbReference type="NCBI Taxonomy" id="688867"/>
    <lineage>
        <taxon>Bacteria</taxon>
        <taxon>Pseudomonadati</taxon>
        <taxon>Bacteroidota</taxon>
        <taxon>Cytophagia</taxon>
        <taxon>Cytophagales</taxon>
        <taxon>Fulvivirgaceae</taxon>
        <taxon>Ohtaekwangia</taxon>
    </lineage>
</organism>
<evidence type="ECO:0000313" key="3">
    <source>
        <dbReference type="Proteomes" id="UP000190961"/>
    </source>
</evidence>
<evidence type="ECO:0000313" key="2">
    <source>
        <dbReference type="EMBL" id="SKC88721.1"/>
    </source>
</evidence>
<reference evidence="2 3" key="1">
    <citation type="submission" date="2017-02" db="EMBL/GenBank/DDBJ databases">
        <authorList>
            <person name="Peterson S.W."/>
        </authorList>
    </citation>
    <scope>NUCLEOTIDE SEQUENCE [LARGE SCALE GENOMIC DNA]</scope>
    <source>
        <strain evidence="2 3">DSM 25262</strain>
    </source>
</reference>
<dbReference type="OrthoDB" id="997828at2"/>
<proteinExistence type="predicted"/>
<keyword evidence="1" id="KW-1133">Transmembrane helix</keyword>
<dbReference type="EMBL" id="FUZU01000005">
    <property type="protein sequence ID" value="SKC88721.1"/>
    <property type="molecule type" value="Genomic_DNA"/>
</dbReference>
<dbReference type="Proteomes" id="UP000190961">
    <property type="component" value="Unassembled WGS sequence"/>
</dbReference>
<name>A0A1T5MKH5_9BACT</name>
<keyword evidence="3" id="KW-1185">Reference proteome</keyword>
<keyword evidence="1" id="KW-0472">Membrane</keyword>
<gene>
    <name evidence="2" type="ORF">SAMN05660236_5669</name>
</gene>
<protein>
    <submittedName>
        <fullName evidence="2">Uncharacterized protein</fullName>
    </submittedName>
</protein>
<keyword evidence="1" id="KW-0812">Transmembrane</keyword>
<accession>A0A1T5MKH5</accession>
<feature type="transmembrane region" description="Helical" evidence="1">
    <location>
        <begin position="28"/>
        <end position="48"/>
    </location>
</feature>
<dbReference type="RefSeq" id="WP_079690164.1">
    <property type="nucleotide sequence ID" value="NZ_FUZU01000005.1"/>
</dbReference>
<evidence type="ECO:0000256" key="1">
    <source>
        <dbReference type="SAM" id="Phobius"/>
    </source>
</evidence>